<evidence type="ECO:0000313" key="1">
    <source>
        <dbReference type="EMBL" id="MBD7970241.1"/>
    </source>
</evidence>
<comment type="caution">
    <text evidence="1">The sequence shown here is derived from an EMBL/GenBank/DDBJ whole genome shotgun (WGS) entry which is preliminary data.</text>
</comment>
<dbReference type="RefSeq" id="WP_191803135.1">
    <property type="nucleotide sequence ID" value="NZ_JACSQL010000011.1"/>
</dbReference>
<reference evidence="1 2" key="1">
    <citation type="submission" date="2020-08" db="EMBL/GenBank/DDBJ databases">
        <title>A Genomic Blueprint of the Chicken Gut Microbiome.</title>
        <authorList>
            <person name="Gilroy R."/>
            <person name="Ravi A."/>
            <person name="Getino M."/>
            <person name="Pursley I."/>
            <person name="Horton D.L."/>
            <person name="Alikhan N.-F."/>
            <person name="Baker D."/>
            <person name="Gharbi K."/>
            <person name="Hall N."/>
            <person name="Watson M."/>
            <person name="Adriaenssens E.M."/>
            <person name="Foster-Nyarko E."/>
            <person name="Jarju S."/>
            <person name="Secka A."/>
            <person name="Antonio M."/>
            <person name="Oren A."/>
            <person name="Chaudhuri R."/>
            <person name="La Ragione R.M."/>
            <person name="Hildebrand F."/>
            <person name="Pallen M.J."/>
        </authorList>
    </citation>
    <scope>NUCLEOTIDE SEQUENCE [LARGE SCALE GENOMIC DNA]</scope>
    <source>
        <strain evidence="1 2">Sa2BVA9</strain>
    </source>
</reference>
<keyword evidence="2" id="KW-1185">Reference proteome</keyword>
<dbReference type="EMBL" id="JACSQL010000011">
    <property type="protein sequence ID" value="MBD7970241.1"/>
    <property type="molecule type" value="Genomic_DNA"/>
</dbReference>
<proteinExistence type="predicted"/>
<sequence>MPKFEMERNYESRVTLKTNDILVAIKMNSNYEGDLYVDGQLAMSCLGLPMEENAIKLMKYGITAYVKNDRWRYKYTDESKNVKRYYVSPYAYKWDGVEKIQYNIHDYPTDKDVEEFESLKAVFKNVRDYTELLSYDPEDVHVVIWDDIWGCHTFSHTDWKKDEEPVRHHLYYGDETHSNWSGTKDACEKLISRLTKLSPNIYKEPKLFSIIPHENLPNKK</sequence>
<protein>
    <submittedName>
        <fullName evidence="1">Uncharacterized protein</fullName>
    </submittedName>
</protein>
<accession>A0ABR8T3A1</accession>
<evidence type="ECO:0000313" key="2">
    <source>
        <dbReference type="Proteomes" id="UP000608071"/>
    </source>
</evidence>
<organism evidence="1 2">
    <name type="scientific">Paenibacillus gallinarum</name>
    <dbReference type="NCBI Taxonomy" id="2762232"/>
    <lineage>
        <taxon>Bacteria</taxon>
        <taxon>Bacillati</taxon>
        <taxon>Bacillota</taxon>
        <taxon>Bacilli</taxon>
        <taxon>Bacillales</taxon>
        <taxon>Paenibacillaceae</taxon>
        <taxon>Paenibacillus</taxon>
    </lineage>
</organism>
<gene>
    <name evidence="1" type="ORF">H9647_19435</name>
</gene>
<dbReference type="Proteomes" id="UP000608071">
    <property type="component" value="Unassembled WGS sequence"/>
</dbReference>
<name>A0ABR8T3A1_9BACL</name>